<dbReference type="InterPro" id="IPR050362">
    <property type="entry name" value="Cation-dep_OMT"/>
</dbReference>
<evidence type="ECO:0000256" key="3">
    <source>
        <dbReference type="ARBA" id="ARBA00022691"/>
    </source>
</evidence>
<dbReference type="OrthoDB" id="10251242at2759"/>
<dbReference type="PANTHER" id="PTHR10509:SF34">
    <property type="entry name" value="TAPETUM-SPECIFIC METHYLTRANSFERASE 1"/>
    <property type="match status" value="1"/>
</dbReference>
<sequence length="238" mass="27002">MEATDAHRKITILQSEALQQYILKTSAYPREHEQLNEIREATINKYGIRSTMLVPADEGLFLSMLLKILNPKKTLEVGVFTGYSLLTTALALPNDGKITAIDTDREAYETGLPFIRKAGVEHKINFINSNAISVLDEMLTNFEHGMEFDFAFVDADKENYINYHERLMKLVMIGGLIAYDNTLWHGTVVAVNEEEVPEIFKAARKPIMDFNIYLASDHRIELSQISIGDGVTLCRRIF</sequence>
<dbReference type="GO" id="GO:0032259">
    <property type="term" value="P:methylation"/>
    <property type="evidence" value="ECO:0007669"/>
    <property type="project" value="UniProtKB-KW"/>
</dbReference>
<keyword evidence="4" id="KW-0479">Metal-binding</keyword>
<organism evidence="6 7">
    <name type="scientific">Protea cynaroides</name>
    <dbReference type="NCBI Taxonomy" id="273540"/>
    <lineage>
        <taxon>Eukaryota</taxon>
        <taxon>Viridiplantae</taxon>
        <taxon>Streptophyta</taxon>
        <taxon>Embryophyta</taxon>
        <taxon>Tracheophyta</taxon>
        <taxon>Spermatophyta</taxon>
        <taxon>Magnoliopsida</taxon>
        <taxon>Proteales</taxon>
        <taxon>Proteaceae</taxon>
        <taxon>Protea</taxon>
    </lineage>
</organism>
<dbReference type="GO" id="GO:0046872">
    <property type="term" value="F:metal ion binding"/>
    <property type="evidence" value="ECO:0007669"/>
    <property type="project" value="UniProtKB-KW"/>
</dbReference>
<dbReference type="PROSITE" id="PS51682">
    <property type="entry name" value="SAM_OMT_I"/>
    <property type="match status" value="1"/>
</dbReference>
<dbReference type="AlphaFoldDB" id="A0A9Q0H6V2"/>
<protein>
    <recommendedName>
        <fullName evidence="8">Caffeoyl-CoA O-methyltransferase</fullName>
    </recommendedName>
</protein>
<dbReference type="GO" id="GO:0008171">
    <property type="term" value="F:O-methyltransferase activity"/>
    <property type="evidence" value="ECO:0007669"/>
    <property type="project" value="InterPro"/>
</dbReference>
<keyword evidence="7" id="KW-1185">Reference proteome</keyword>
<keyword evidence="2" id="KW-0808">Transferase</keyword>
<proteinExistence type="inferred from homology"/>
<dbReference type="SUPFAM" id="SSF53335">
    <property type="entry name" value="S-adenosyl-L-methionine-dependent methyltransferases"/>
    <property type="match status" value="1"/>
</dbReference>
<dbReference type="Gene3D" id="3.40.50.150">
    <property type="entry name" value="Vaccinia Virus protein VP39"/>
    <property type="match status" value="1"/>
</dbReference>
<dbReference type="EMBL" id="JAMYWD010000010">
    <property type="protein sequence ID" value="KAJ4959200.1"/>
    <property type="molecule type" value="Genomic_DNA"/>
</dbReference>
<dbReference type="InterPro" id="IPR029063">
    <property type="entry name" value="SAM-dependent_MTases_sf"/>
</dbReference>
<evidence type="ECO:0000256" key="4">
    <source>
        <dbReference type="ARBA" id="ARBA00022723"/>
    </source>
</evidence>
<dbReference type="Pfam" id="PF01596">
    <property type="entry name" value="Methyltransf_3"/>
    <property type="match status" value="1"/>
</dbReference>
<evidence type="ECO:0008006" key="8">
    <source>
        <dbReference type="Google" id="ProtNLM"/>
    </source>
</evidence>
<dbReference type="InterPro" id="IPR002935">
    <property type="entry name" value="SAM_O-MeTrfase"/>
</dbReference>
<evidence type="ECO:0000313" key="6">
    <source>
        <dbReference type="EMBL" id="KAJ4959200.1"/>
    </source>
</evidence>
<comment type="caution">
    <text evidence="6">The sequence shown here is derived from an EMBL/GenBank/DDBJ whole genome shotgun (WGS) entry which is preliminary data.</text>
</comment>
<dbReference type="CDD" id="cd02440">
    <property type="entry name" value="AdoMet_MTases"/>
    <property type="match status" value="1"/>
</dbReference>
<evidence type="ECO:0000256" key="5">
    <source>
        <dbReference type="ARBA" id="ARBA00023453"/>
    </source>
</evidence>
<dbReference type="PANTHER" id="PTHR10509">
    <property type="entry name" value="O-METHYLTRANSFERASE-RELATED"/>
    <property type="match status" value="1"/>
</dbReference>
<evidence type="ECO:0000256" key="1">
    <source>
        <dbReference type="ARBA" id="ARBA00022603"/>
    </source>
</evidence>
<keyword evidence="1" id="KW-0489">Methyltransferase</keyword>
<evidence type="ECO:0000313" key="7">
    <source>
        <dbReference type="Proteomes" id="UP001141806"/>
    </source>
</evidence>
<accession>A0A9Q0H6V2</accession>
<dbReference type="Proteomes" id="UP001141806">
    <property type="component" value="Unassembled WGS sequence"/>
</dbReference>
<reference evidence="6" key="1">
    <citation type="journal article" date="2023" name="Plant J.">
        <title>The genome of the king protea, Protea cynaroides.</title>
        <authorList>
            <person name="Chang J."/>
            <person name="Duong T.A."/>
            <person name="Schoeman C."/>
            <person name="Ma X."/>
            <person name="Roodt D."/>
            <person name="Barker N."/>
            <person name="Li Z."/>
            <person name="Van de Peer Y."/>
            <person name="Mizrachi E."/>
        </authorList>
    </citation>
    <scope>NUCLEOTIDE SEQUENCE</scope>
    <source>
        <tissue evidence="6">Young leaves</tissue>
    </source>
</reference>
<comment type="similarity">
    <text evidence="5">Belongs to the class I-like SAM-binding methyltransferase superfamily. Cation-dependent O-methyltransferase family.</text>
</comment>
<gene>
    <name evidence="6" type="ORF">NE237_026311</name>
</gene>
<evidence type="ECO:0000256" key="2">
    <source>
        <dbReference type="ARBA" id="ARBA00022679"/>
    </source>
</evidence>
<dbReference type="GO" id="GO:0008757">
    <property type="term" value="F:S-adenosylmethionine-dependent methyltransferase activity"/>
    <property type="evidence" value="ECO:0007669"/>
    <property type="project" value="TreeGrafter"/>
</dbReference>
<name>A0A9Q0H6V2_9MAGN</name>
<keyword evidence="3" id="KW-0949">S-adenosyl-L-methionine</keyword>